<dbReference type="Pfam" id="PF08240">
    <property type="entry name" value="ADH_N"/>
    <property type="match status" value="1"/>
</dbReference>
<organism evidence="5">
    <name type="scientific">Colletotrichum graminicola (strain M1.001 / M2 / FGSC 10212)</name>
    <name type="common">Maize anthracnose fungus</name>
    <name type="synonym">Glomerella graminicola</name>
    <dbReference type="NCBI Taxonomy" id="645133"/>
    <lineage>
        <taxon>Eukaryota</taxon>
        <taxon>Fungi</taxon>
        <taxon>Dikarya</taxon>
        <taxon>Ascomycota</taxon>
        <taxon>Pezizomycotina</taxon>
        <taxon>Sordariomycetes</taxon>
        <taxon>Hypocreomycetidae</taxon>
        <taxon>Glomerellales</taxon>
        <taxon>Glomerellaceae</taxon>
        <taxon>Colletotrichum</taxon>
        <taxon>Colletotrichum graminicola species complex</taxon>
    </lineage>
</organism>
<feature type="domain" description="Alcohol dehydrogenase-like N-terminal" evidence="3">
    <location>
        <begin position="33"/>
        <end position="119"/>
    </location>
</feature>
<dbReference type="PANTHER" id="PTHR45348:SF7">
    <property type="entry name" value="ZINC BINDING OXIDOREDUCTASE, PUTATIVE-RELATED"/>
    <property type="match status" value="1"/>
</dbReference>
<dbReference type="GO" id="GO:0016651">
    <property type="term" value="F:oxidoreductase activity, acting on NAD(P)H"/>
    <property type="evidence" value="ECO:0007669"/>
    <property type="project" value="InterPro"/>
</dbReference>
<keyword evidence="2" id="KW-0560">Oxidoreductase</keyword>
<dbReference type="SUPFAM" id="SSF50129">
    <property type="entry name" value="GroES-like"/>
    <property type="match status" value="1"/>
</dbReference>
<dbReference type="InterPro" id="IPR013154">
    <property type="entry name" value="ADH-like_N"/>
</dbReference>
<accession>E3QU39</accession>
<dbReference type="GeneID" id="24414886"/>
<name>E3QU39_COLGM</name>
<protein>
    <submittedName>
        <fullName evidence="4">Alcohol dehydrogenase GroES-like domain-containing protein</fullName>
    </submittedName>
</protein>
<keyword evidence="5" id="KW-1185">Reference proteome</keyword>
<sequence length="184" mass="19525">MSETPPSSAHALYVDKDCNLKAIRNVPVPELVDGEVVVKVLYSGVNSADVKHGPILGVRPTILGYDFCGRVAQSAPTSGFRVGDLVAVFTPTGVGKPSRYGAHQEYLSCPENFMYKVPENLPPTHAASLTTVAPTAADGLYNIGLPNSQYVRQAEESFEDVAYLSSVLSPCGFPKALICLQGPG</sequence>
<dbReference type="PANTHER" id="PTHR45348">
    <property type="entry name" value="HYPOTHETICAL OXIDOREDUCTASE (EUROFUNG)"/>
    <property type="match status" value="1"/>
</dbReference>
<evidence type="ECO:0000256" key="1">
    <source>
        <dbReference type="ARBA" id="ARBA00008072"/>
    </source>
</evidence>
<dbReference type="STRING" id="645133.E3QU39"/>
<dbReference type="AlphaFoldDB" id="E3QU39"/>
<dbReference type="eggNOG" id="KOG1198">
    <property type="taxonomic scope" value="Eukaryota"/>
</dbReference>
<dbReference type="HOGENOM" id="CLU_1468058_0_0_1"/>
<reference evidence="5" key="1">
    <citation type="journal article" date="2012" name="Nat. Genet.">
        <title>Lifestyle transitions in plant pathogenic Colletotrichum fungi deciphered by genome and transcriptome analyses.</title>
        <authorList>
            <person name="O'Connell R.J."/>
            <person name="Thon M.R."/>
            <person name="Hacquard S."/>
            <person name="Amyotte S.G."/>
            <person name="Kleemann J."/>
            <person name="Torres M.F."/>
            <person name="Damm U."/>
            <person name="Buiate E.A."/>
            <person name="Epstein L."/>
            <person name="Alkan N."/>
            <person name="Altmueller J."/>
            <person name="Alvarado-Balderrama L."/>
            <person name="Bauser C.A."/>
            <person name="Becker C."/>
            <person name="Birren B.W."/>
            <person name="Chen Z."/>
            <person name="Choi J."/>
            <person name="Crouch J.A."/>
            <person name="Duvick J.P."/>
            <person name="Farman M.A."/>
            <person name="Gan P."/>
            <person name="Heiman D."/>
            <person name="Henrissat B."/>
            <person name="Howard R.J."/>
            <person name="Kabbage M."/>
            <person name="Koch C."/>
            <person name="Kracher B."/>
            <person name="Kubo Y."/>
            <person name="Law A.D."/>
            <person name="Lebrun M.-H."/>
            <person name="Lee Y.-H."/>
            <person name="Miyara I."/>
            <person name="Moore N."/>
            <person name="Neumann U."/>
            <person name="Nordstroem K."/>
            <person name="Panaccione D.G."/>
            <person name="Panstruga R."/>
            <person name="Place M."/>
            <person name="Proctor R.H."/>
            <person name="Prusky D."/>
            <person name="Rech G."/>
            <person name="Reinhardt R."/>
            <person name="Rollins J.A."/>
            <person name="Rounsley S."/>
            <person name="Schardl C.L."/>
            <person name="Schwartz D.C."/>
            <person name="Shenoy N."/>
            <person name="Shirasu K."/>
            <person name="Sikhakolli U.R."/>
            <person name="Stueber K."/>
            <person name="Sukno S.A."/>
            <person name="Sweigard J.A."/>
            <person name="Takano Y."/>
            <person name="Takahara H."/>
            <person name="Trail F."/>
            <person name="van der Does H.C."/>
            <person name="Voll L.M."/>
            <person name="Will I."/>
            <person name="Young S."/>
            <person name="Zeng Q."/>
            <person name="Zhang J."/>
            <person name="Zhou S."/>
            <person name="Dickman M.B."/>
            <person name="Schulze-Lefert P."/>
            <person name="Ver Loren van Themaat E."/>
            <person name="Ma L.-J."/>
            <person name="Vaillancourt L.J."/>
        </authorList>
    </citation>
    <scope>NUCLEOTIDE SEQUENCE [LARGE SCALE GENOMIC DNA]</scope>
    <source>
        <strain evidence="5">M1.001 / M2 / FGSC 10212</strain>
    </source>
</reference>
<gene>
    <name evidence="4" type="ORF">GLRG_09521</name>
</gene>
<evidence type="ECO:0000313" key="5">
    <source>
        <dbReference type="Proteomes" id="UP000008782"/>
    </source>
</evidence>
<dbReference type="RefSeq" id="XP_008098397.1">
    <property type="nucleotide sequence ID" value="XM_008100206.1"/>
</dbReference>
<comment type="similarity">
    <text evidence="1">Belongs to the zinc-containing alcohol dehydrogenase family.</text>
</comment>
<evidence type="ECO:0000313" key="4">
    <source>
        <dbReference type="EMBL" id="EFQ34377.1"/>
    </source>
</evidence>
<dbReference type="EMBL" id="GG697379">
    <property type="protein sequence ID" value="EFQ34377.1"/>
    <property type="molecule type" value="Genomic_DNA"/>
</dbReference>
<dbReference type="InterPro" id="IPR011032">
    <property type="entry name" value="GroES-like_sf"/>
</dbReference>
<dbReference type="Proteomes" id="UP000008782">
    <property type="component" value="Unassembled WGS sequence"/>
</dbReference>
<evidence type="ECO:0000256" key="2">
    <source>
        <dbReference type="ARBA" id="ARBA00023002"/>
    </source>
</evidence>
<dbReference type="VEuPathDB" id="FungiDB:GLRG_09521"/>
<dbReference type="Gene3D" id="3.90.180.10">
    <property type="entry name" value="Medium-chain alcohol dehydrogenases, catalytic domain"/>
    <property type="match status" value="1"/>
</dbReference>
<evidence type="ECO:0000259" key="3">
    <source>
        <dbReference type="Pfam" id="PF08240"/>
    </source>
</evidence>
<dbReference type="OrthoDB" id="10257049at2759"/>
<proteinExistence type="inferred from homology"/>
<dbReference type="InterPro" id="IPR047122">
    <property type="entry name" value="Trans-enoyl_RdTase-like"/>
</dbReference>